<feature type="binding site" evidence="9">
    <location>
        <position position="176"/>
    </location>
    <ligand>
        <name>alpha-D-glucose 1-phosphate</name>
        <dbReference type="ChEBI" id="CHEBI:58601"/>
    </ligand>
</feature>
<dbReference type="CDD" id="cd02508">
    <property type="entry name" value="ADP_Glucose_PP"/>
    <property type="match status" value="1"/>
</dbReference>
<evidence type="ECO:0000259" key="10">
    <source>
        <dbReference type="Pfam" id="PF00483"/>
    </source>
</evidence>
<dbReference type="EC" id="2.7.7.27" evidence="9"/>
<dbReference type="Pfam" id="PF24894">
    <property type="entry name" value="Hexapep_GlmU"/>
    <property type="match status" value="1"/>
</dbReference>
<keyword evidence="2 9" id="KW-0321">Glycogen metabolism</keyword>
<dbReference type="InterPro" id="IPR011004">
    <property type="entry name" value="Trimer_LpxA-like_sf"/>
</dbReference>
<evidence type="ECO:0000259" key="11">
    <source>
        <dbReference type="Pfam" id="PF24894"/>
    </source>
</evidence>
<evidence type="ECO:0000256" key="5">
    <source>
        <dbReference type="ARBA" id="ARBA00022741"/>
    </source>
</evidence>
<keyword evidence="6 9" id="KW-0067">ATP-binding</keyword>
<reference evidence="12 13" key="1">
    <citation type="submission" date="2018-05" db="EMBL/GenBank/DDBJ databases">
        <title>Genomic Encyclopedia of Type Strains, Phase IV (KMG-IV): sequencing the most valuable type-strain genomes for metagenomic binning, comparative biology and taxonomic classification.</title>
        <authorList>
            <person name="Goeker M."/>
        </authorList>
    </citation>
    <scope>NUCLEOTIDE SEQUENCE [LARGE SCALE GENOMIC DNA]</scope>
    <source>
        <strain evidence="12 13">DSM 566</strain>
    </source>
</reference>
<evidence type="ECO:0000256" key="8">
    <source>
        <dbReference type="ARBA" id="ARBA00023277"/>
    </source>
</evidence>
<protein>
    <recommendedName>
        <fullName evidence="9">Glucose-1-phosphate adenylyltransferase</fullName>
        <ecNumber evidence="9">2.7.7.27</ecNumber>
    </recommendedName>
    <alternativeName>
        <fullName evidence="9">ADP-glucose pyrophosphorylase</fullName>
        <shortName evidence="9">ADPGlc PPase</shortName>
    </alternativeName>
    <alternativeName>
        <fullName evidence="9">ADP-glucose synthase</fullName>
    </alternativeName>
</protein>
<accession>A0A318HE93</accession>
<comment type="pathway">
    <text evidence="9">Glycan biosynthesis; glycogen biosynthesis.</text>
</comment>
<evidence type="ECO:0000256" key="9">
    <source>
        <dbReference type="HAMAP-Rule" id="MF_00624"/>
    </source>
</evidence>
<comment type="similarity">
    <text evidence="1 9">Belongs to the bacterial/plant glucose-1-phosphate adenylyltransferase family.</text>
</comment>
<dbReference type="Proteomes" id="UP000247811">
    <property type="component" value="Unassembled WGS sequence"/>
</dbReference>
<keyword evidence="8 9" id="KW-0119">Carbohydrate metabolism</keyword>
<dbReference type="HAMAP" id="MF_00624">
    <property type="entry name" value="GlgC"/>
    <property type="match status" value="1"/>
</dbReference>
<dbReference type="InterPro" id="IPR023049">
    <property type="entry name" value="GlgC_bac"/>
</dbReference>
<dbReference type="AlphaFoldDB" id="A0A318HE93"/>
<dbReference type="SUPFAM" id="SSF53448">
    <property type="entry name" value="Nucleotide-diphospho-sugar transferases"/>
    <property type="match status" value="1"/>
</dbReference>
<dbReference type="NCBIfam" id="TIGR02091">
    <property type="entry name" value="glgC"/>
    <property type="match status" value="1"/>
</dbReference>
<keyword evidence="7 9" id="KW-0320">Glycogen biosynthesis</keyword>
<evidence type="ECO:0000313" key="12">
    <source>
        <dbReference type="EMBL" id="PXW98033.1"/>
    </source>
</evidence>
<dbReference type="InterPro" id="IPR005835">
    <property type="entry name" value="NTP_transferase_dom"/>
</dbReference>
<dbReference type="Pfam" id="PF00483">
    <property type="entry name" value="NTP_transferase"/>
    <property type="match status" value="1"/>
</dbReference>
<dbReference type="PROSITE" id="PS00810">
    <property type="entry name" value="ADP_GLC_PYROPHOSPH_3"/>
    <property type="match status" value="1"/>
</dbReference>
<keyword evidence="4 9" id="KW-0548">Nucleotidyltransferase</keyword>
<keyword evidence="13" id="KW-1185">Reference proteome</keyword>
<dbReference type="NCBIfam" id="NF002023">
    <property type="entry name" value="PRK00844.1"/>
    <property type="match status" value="1"/>
</dbReference>
<comment type="caution">
    <text evidence="12">The sequence shown here is derived from an EMBL/GenBank/DDBJ whole genome shotgun (WGS) entry which is preliminary data.</text>
</comment>
<keyword evidence="5 9" id="KW-0547">Nucleotide-binding</keyword>
<feature type="binding site" evidence="9">
    <location>
        <position position="209"/>
    </location>
    <ligand>
        <name>alpha-D-glucose 1-phosphate</name>
        <dbReference type="ChEBI" id="CHEBI:58601"/>
    </ligand>
</feature>
<evidence type="ECO:0000256" key="6">
    <source>
        <dbReference type="ARBA" id="ARBA00022840"/>
    </source>
</evidence>
<dbReference type="PANTHER" id="PTHR43523:SF2">
    <property type="entry name" value="GLUCOSE-1-PHOSPHATE ADENYLYLTRANSFERASE"/>
    <property type="match status" value="1"/>
</dbReference>
<evidence type="ECO:0000256" key="2">
    <source>
        <dbReference type="ARBA" id="ARBA00022600"/>
    </source>
</evidence>
<dbReference type="PROSITE" id="PS00808">
    <property type="entry name" value="ADP_GLC_PYROPHOSPH_1"/>
    <property type="match status" value="1"/>
</dbReference>
<feature type="site" description="Could play a key role in the communication between the regulatory and the substrate sites" evidence="9">
    <location>
        <position position="70"/>
    </location>
</feature>
<dbReference type="InterPro" id="IPR029044">
    <property type="entry name" value="Nucleotide-diphossugar_trans"/>
</dbReference>
<dbReference type="NCBIfam" id="NF001947">
    <property type="entry name" value="PRK00725.1"/>
    <property type="match status" value="1"/>
</dbReference>
<dbReference type="FunFam" id="3.90.550.10:FF:000014">
    <property type="entry name" value="Glucose-1-phosphate adenylyltransferase"/>
    <property type="match status" value="1"/>
</dbReference>
<dbReference type="GO" id="GO:0005524">
    <property type="term" value="F:ATP binding"/>
    <property type="evidence" value="ECO:0007669"/>
    <property type="project" value="UniProtKB-KW"/>
</dbReference>
<organism evidence="12 13">
    <name type="scientific">Sphaerotilus hippei</name>
    <dbReference type="NCBI Taxonomy" id="744406"/>
    <lineage>
        <taxon>Bacteria</taxon>
        <taxon>Pseudomonadati</taxon>
        <taxon>Pseudomonadota</taxon>
        <taxon>Betaproteobacteria</taxon>
        <taxon>Burkholderiales</taxon>
        <taxon>Sphaerotilaceae</taxon>
        <taxon>Sphaerotilus</taxon>
    </lineage>
</organism>
<dbReference type="InterPro" id="IPR011831">
    <property type="entry name" value="ADP-Glc_PPase"/>
</dbReference>
<comment type="subunit">
    <text evidence="9">Homotetramer.</text>
</comment>
<feature type="domain" description="Nucleotidyl transferase" evidence="10">
    <location>
        <begin position="18"/>
        <end position="288"/>
    </location>
</feature>
<dbReference type="OrthoDB" id="9801810at2"/>
<evidence type="ECO:0000256" key="4">
    <source>
        <dbReference type="ARBA" id="ARBA00022695"/>
    </source>
</evidence>
<dbReference type="InterPro" id="IPR005836">
    <property type="entry name" value="ADP_Glu_pyroP_CS"/>
</dbReference>
<comment type="function">
    <text evidence="9">Involved in the biosynthesis of ADP-glucose, a building block required for the elongation reactions to produce glycogen. Catalyzes the reaction between ATP and alpha-D-glucose 1-phosphate (G1P) to produce pyrophosphate and ADP-Glc.</text>
</comment>
<name>A0A318HE93_9BURK</name>
<feature type="binding site" evidence="9">
    <location>
        <begin position="191"/>
        <end position="192"/>
    </location>
    <ligand>
        <name>alpha-D-glucose 1-phosphate</name>
        <dbReference type="ChEBI" id="CHEBI:58601"/>
    </ligand>
</feature>
<dbReference type="Gene3D" id="2.160.10.10">
    <property type="entry name" value="Hexapeptide repeat proteins"/>
    <property type="match status" value="1"/>
</dbReference>
<evidence type="ECO:0000313" key="13">
    <source>
        <dbReference type="Proteomes" id="UP000247811"/>
    </source>
</evidence>
<evidence type="ECO:0000256" key="3">
    <source>
        <dbReference type="ARBA" id="ARBA00022679"/>
    </source>
</evidence>
<comment type="catalytic activity">
    <reaction evidence="9">
        <text>alpha-D-glucose 1-phosphate + ATP + H(+) = ADP-alpha-D-glucose + diphosphate</text>
        <dbReference type="Rhea" id="RHEA:12120"/>
        <dbReference type="ChEBI" id="CHEBI:15378"/>
        <dbReference type="ChEBI" id="CHEBI:30616"/>
        <dbReference type="ChEBI" id="CHEBI:33019"/>
        <dbReference type="ChEBI" id="CHEBI:57498"/>
        <dbReference type="ChEBI" id="CHEBI:58601"/>
        <dbReference type="EC" id="2.7.7.27"/>
    </reaction>
</comment>
<dbReference type="PANTHER" id="PTHR43523">
    <property type="entry name" value="GLUCOSE-1-PHOSPHATE ADENYLYLTRANSFERASE-RELATED"/>
    <property type="match status" value="1"/>
</dbReference>
<evidence type="ECO:0000256" key="7">
    <source>
        <dbReference type="ARBA" id="ARBA00023056"/>
    </source>
</evidence>
<feature type="site" description="Could play a key role in the communication between the regulatory and the substrate sites" evidence="9">
    <location>
        <position position="109"/>
    </location>
</feature>
<evidence type="ECO:0000256" key="1">
    <source>
        <dbReference type="ARBA" id="ARBA00010443"/>
    </source>
</evidence>
<dbReference type="CDD" id="cd04651">
    <property type="entry name" value="LbH_G1P_AT_C"/>
    <property type="match status" value="1"/>
</dbReference>
<dbReference type="InterPro" id="IPR056818">
    <property type="entry name" value="GlmU/GlgC-like_hexapep"/>
</dbReference>
<dbReference type="PROSITE" id="PS00809">
    <property type="entry name" value="ADP_GLC_PYROPHOSPH_2"/>
    <property type="match status" value="1"/>
</dbReference>
<keyword evidence="3 9" id="KW-0808">Transferase</keyword>
<dbReference type="SUPFAM" id="SSF51161">
    <property type="entry name" value="Trimeric LpxA-like enzymes"/>
    <property type="match status" value="1"/>
</dbReference>
<gene>
    <name evidence="9" type="primary">glgC</name>
    <name evidence="12" type="ORF">C7444_103124</name>
</gene>
<sequence length="424" mass="47476">MNYAQPAQSRALARRTLALVLAGGRGSRLKDLTDRRAKPAVHFGGKFRIIDFALSNCLNSGMRRIGVITQYKSHSLLRHIQRGWSFMRNELNEFVDLLPAQQRVDEESWYRGTADAIYQNLDIIRNSRPPEYIVVLAGDHIYKMDYSIMLADHVASGRGVTVGCIEVPRQEAHAFGVMAVDENRHITAFVEKPADPPAMIDDPEMSLASMGIYVFTADYLYQLLEEDANDPESEHDFGKNLIPRAVSTGQALAHPFSMSAIANPPYSRAYWRDVGTVDAYWAANLDLASTTPELNMYDRDWPIWTYQEQLAPAKFVHDEEGRRGEAINSLVSGGCIVSGATVRNSVLFSNVLVRSYSEVEQAVVLPDVQIGRNCRLKKVVIDRRCKLPEGLVIGEDPVLDAQRFFRTDNGVVLVTRKMLAALDT</sequence>
<dbReference type="UniPathway" id="UPA00164"/>
<feature type="binding site" evidence="9">
    <location>
        <position position="110"/>
    </location>
    <ligand>
        <name>alpha-D-glucose 1-phosphate</name>
        <dbReference type="ChEBI" id="CHEBI:58601"/>
    </ligand>
</feature>
<dbReference type="EMBL" id="QJJS01000003">
    <property type="protein sequence ID" value="PXW98033.1"/>
    <property type="molecule type" value="Genomic_DNA"/>
</dbReference>
<proteinExistence type="inferred from homology"/>
<dbReference type="Gene3D" id="3.90.550.10">
    <property type="entry name" value="Spore Coat Polysaccharide Biosynthesis Protein SpsA, Chain A"/>
    <property type="match status" value="1"/>
</dbReference>
<dbReference type="GO" id="GO:0005978">
    <property type="term" value="P:glycogen biosynthetic process"/>
    <property type="evidence" value="ECO:0007669"/>
    <property type="project" value="UniProtKB-UniRule"/>
</dbReference>
<feature type="domain" description="Glucose-1-phosphate adenylyltransferase/Bifunctional protein GlmU-like C-terminal hexapeptide" evidence="11">
    <location>
        <begin position="311"/>
        <end position="414"/>
    </location>
</feature>
<dbReference type="RefSeq" id="WP_110399607.1">
    <property type="nucleotide sequence ID" value="NZ_QJJS01000003.1"/>
</dbReference>
<dbReference type="GO" id="GO:0008878">
    <property type="term" value="F:glucose-1-phosphate adenylyltransferase activity"/>
    <property type="evidence" value="ECO:0007669"/>
    <property type="project" value="UniProtKB-UniRule"/>
</dbReference>